<comment type="caution">
    <text evidence="1">The sequence shown here is derived from an EMBL/GenBank/DDBJ whole genome shotgun (WGS) entry which is preliminary data.</text>
</comment>
<evidence type="ECO:0000313" key="2">
    <source>
        <dbReference type="Proteomes" id="UP000789920"/>
    </source>
</evidence>
<reference evidence="1" key="1">
    <citation type="submission" date="2021-06" db="EMBL/GenBank/DDBJ databases">
        <authorList>
            <person name="Kallberg Y."/>
            <person name="Tangrot J."/>
            <person name="Rosling A."/>
        </authorList>
    </citation>
    <scope>NUCLEOTIDE SEQUENCE</scope>
    <source>
        <strain evidence="1">MA461A</strain>
    </source>
</reference>
<evidence type="ECO:0000313" key="1">
    <source>
        <dbReference type="EMBL" id="CAG8506677.1"/>
    </source>
</evidence>
<dbReference type="EMBL" id="CAJVQC010002145">
    <property type="protein sequence ID" value="CAG8506677.1"/>
    <property type="molecule type" value="Genomic_DNA"/>
</dbReference>
<protein>
    <submittedName>
        <fullName evidence="1">13993_t:CDS:1</fullName>
    </submittedName>
</protein>
<sequence length="423" mass="49281">NKTVMQQNFSYCNRCGRKIIGFPIEFCRADLFSKYGNKQQSKNGDINAFIKKTKVVSVNCDDFVEWIPISDIENINSLEQSGYSKICSGVWKPFKSRNKSIDEQEMPSLNVILKVLKSSQNFDNKFLNEFEIHYKCLEICAIPFYGLTMHPETSDYSMIIKQAQQGDLRNFIRSNKSRISWEERAIILVNIAKSLSSLHQLELVHRDFHSRNILIDDNMKVFFGDFGLSGSVNSQIGKNESIEGVLPYIAPEVLRGNPYTKKSEIFSLGIIMWELAFFKPPFMDRSHDIIELSKDIDKSPTLIMLNHLQQISKKVVKLEEFEKDEAGAIDVDEDYQTKQLDYDLHLKQRSEVIFMSVNRPSLPQRILKEIIQRVSKFLHAKKKHEHVFNDNFEIDKRYITQKYNFTSKDILKLLKEKQKTFVC</sequence>
<organism evidence="1 2">
    <name type="scientific">Racocetra persica</name>
    <dbReference type="NCBI Taxonomy" id="160502"/>
    <lineage>
        <taxon>Eukaryota</taxon>
        <taxon>Fungi</taxon>
        <taxon>Fungi incertae sedis</taxon>
        <taxon>Mucoromycota</taxon>
        <taxon>Glomeromycotina</taxon>
        <taxon>Glomeromycetes</taxon>
        <taxon>Diversisporales</taxon>
        <taxon>Gigasporaceae</taxon>
        <taxon>Racocetra</taxon>
    </lineage>
</organism>
<accession>A0ACA9L5T3</accession>
<gene>
    <name evidence="1" type="ORF">RPERSI_LOCUS2070</name>
</gene>
<dbReference type="Proteomes" id="UP000789920">
    <property type="component" value="Unassembled WGS sequence"/>
</dbReference>
<name>A0ACA9L5T3_9GLOM</name>
<feature type="non-terminal residue" evidence="1">
    <location>
        <position position="1"/>
    </location>
</feature>
<keyword evidence="2" id="KW-1185">Reference proteome</keyword>
<proteinExistence type="predicted"/>